<evidence type="ECO:0000313" key="2">
    <source>
        <dbReference type="Proteomes" id="UP000617145"/>
    </source>
</evidence>
<keyword evidence="2" id="KW-1185">Reference proteome</keyword>
<proteinExistence type="predicted"/>
<comment type="caution">
    <text evidence="1">The sequence shown here is derived from an EMBL/GenBank/DDBJ whole genome shotgun (WGS) entry which is preliminary data.</text>
</comment>
<evidence type="ECO:0000313" key="1">
    <source>
        <dbReference type="EMBL" id="GGG86836.1"/>
    </source>
</evidence>
<name>A0A8J2ZND0_9RHOB</name>
<dbReference type="Proteomes" id="UP000617145">
    <property type="component" value="Unassembled WGS sequence"/>
</dbReference>
<reference evidence="1" key="1">
    <citation type="journal article" date="2014" name="Int. J. Syst. Evol. Microbiol.">
        <title>Complete genome sequence of Corynebacterium casei LMG S-19264T (=DSM 44701T), isolated from a smear-ripened cheese.</title>
        <authorList>
            <consortium name="US DOE Joint Genome Institute (JGI-PGF)"/>
            <person name="Walter F."/>
            <person name="Albersmeier A."/>
            <person name="Kalinowski J."/>
            <person name="Ruckert C."/>
        </authorList>
    </citation>
    <scope>NUCLEOTIDE SEQUENCE</scope>
    <source>
        <strain evidence="1">CGMCC 1.15762</strain>
    </source>
</reference>
<dbReference type="AlphaFoldDB" id="A0A8J2ZND0"/>
<organism evidence="1 2">
    <name type="scientific">Salipiger pallidus</name>
    <dbReference type="NCBI Taxonomy" id="1775170"/>
    <lineage>
        <taxon>Bacteria</taxon>
        <taxon>Pseudomonadati</taxon>
        <taxon>Pseudomonadota</taxon>
        <taxon>Alphaproteobacteria</taxon>
        <taxon>Rhodobacterales</taxon>
        <taxon>Roseobacteraceae</taxon>
        <taxon>Salipiger</taxon>
    </lineage>
</organism>
<protein>
    <submittedName>
        <fullName evidence="1">Uncharacterized protein</fullName>
    </submittedName>
</protein>
<gene>
    <name evidence="1" type="ORF">GCM10011415_41650</name>
</gene>
<sequence length="63" mass="6941">MRLGIWRHPQGHGDPGKALRHKTAASVPRQVQDLPDAHRSQPLTNVAASVQRHLRSAAHLPTL</sequence>
<dbReference type="EMBL" id="BMJV01000013">
    <property type="protein sequence ID" value="GGG86836.1"/>
    <property type="molecule type" value="Genomic_DNA"/>
</dbReference>
<accession>A0A8J2ZND0</accession>
<reference evidence="1" key="2">
    <citation type="submission" date="2020-09" db="EMBL/GenBank/DDBJ databases">
        <authorList>
            <person name="Sun Q."/>
            <person name="Zhou Y."/>
        </authorList>
    </citation>
    <scope>NUCLEOTIDE SEQUENCE</scope>
    <source>
        <strain evidence="1">CGMCC 1.15762</strain>
    </source>
</reference>